<evidence type="ECO:0000313" key="2">
    <source>
        <dbReference type="Proteomes" id="UP000001225"/>
    </source>
</evidence>
<accession>A9IN87</accession>
<name>A9IN87_BORPD</name>
<keyword evidence="2" id="KW-1185">Reference proteome</keyword>
<gene>
    <name evidence="1" type="ordered locus">Bpet2462</name>
</gene>
<dbReference type="AlphaFoldDB" id="A9IN87"/>
<dbReference type="Proteomes" id="UP000001225">
    <property type="component" value="Chromosome"/>
</dbReference>
<sequence>MQDLHGPRDICCYFDNDIRAKALADARSLARLCSTCRWRRLGPARQA</sequence>
<protein>
    <submittedName>
        <fullName evidence="1">Uncharacterized protein</fullName>
    </submittedName>
</protein>
<dbReference type="STRING" id="94624.Bpet2462"/>
<reference evidence="1 2" key="1">
    <citation type="journal article" date="2008" name="BMC Genomics">
        <title>The missing link: Bordetella petrii is endowed with both the metabolic versatility of environmental bacteria and virulence traits of pathogenic Bordetellae.</title>
        <authorList>
            <person name="Gross R."/>
            <person name="Guzman C.A."/>
            <person name="Sebaihia M."/>
            <person name="Martins Dos Santos V.A."/>
            <person name="Pieper D.H."/>
            <person name="Koebnik R."/>
            <person name="Lechner M."/>
            <person name="Bartels D."/>
            <person name="Buhrmester J."/>
            <person name="Choudhuri J.V."/>
            <person name="Ebensen T."/>
            <person name="Gaigalat L."/>
            <person name="Herrmann S."/>
            <person name="Khachane A.N."/>
            <person name="Larisch C."/>
            <person name="Link S."/>
            <person name="Linke B."/>
            <person name="Meyer F."/>
            <person name="Mormann S."/>
            <person name="Nakunst D."/>
            <person name="Rueckert C."/>
            <person name="Schneiker-Bekel S."/>
            <person name="Schulze K."/>
            <person name="Vorhoelter F.J."/>
            <person name="Yevsa T."/>
            <person name="Engle J.T."/>
            <person name="Goldman W.E."/>
            <person name="Puehler A."/>
            <person name="Goebel U.B."/>
            <person name="Goesmann A."/>
            <person name="Bloecker H."/>
            <person name="Kaiser O."/>
            <person name="Martinez-Arias R."/>
        </authorList>
    </citation>
    <scope>NUCLEOTIDE SEQUENCE [LARGE SCALE GENOMIC DNA]</scope>
    <source>
        <strain evidence="2">ATCC BAA-461 / DSM 12804 / CCUG 43448 / CIP 107267 / Se-1111R</strain>
    </source>
</reference>
<dbReference type="KEGG" id="bpt:Bpet2462"/>
<evidence type="ECO:0000313" key="1">
    <source>
        <dbReference type="EMBL" id="CAP42804.1"/>
    </source>
</evidence>
<dbReference type="EMBL" id="AM902716">
    <property type="protein sequence ID" value="CAP42804.1"/>
    <property type="molecule type" value="Genomic_DNA"/>
</dbReference>
<organism evidence="1 2">
    <name type="scientific">Bordetella petrii (strain ATCC BAA-461 / DSM 12804 / CCUG 43448 / CIP 107267 / Se-1111R)</name>
    <dbReference type="NCBI Taxonomy" id="340100"/>
    <lineage>
        <taxon>Bacteria</taxon>
        <taxon>Pseudomonadati</taxon>
        <taxon>Pseudomonadota</taxon>
        <taxon>Betaproteobacteria</taxon>
        <taxon>Burkholderiales</taxon>
        <taxon>Alcaligenaceae</taxon>
        <taxon>Bordetella</taxon>
    </lineage>
</organism>
<proteinExistence type="predicted"/>